<feature type="transmembrane region" description="Helical" evidence="1">
    <location>
        <begin position="21"/>
        <end position="43"/>
    </location>
</feature>
<feature type="transmembrane region" description="Helical" evidence="1">
    <location>
        <begin position="49"/>
        <end position="68"/>
    </location>
</feature>
<feature type="transmembrane region" description="Helical" evidence="1">
    <location>
        <begin position="116"/>
        <end position="140"/>
    </location>
</feature>
<dbReference type="EMBL" id="BAABZQ010000001">
    <property type="protein sequence ID" value="GAA6498841.1"/>
    <property type="molecule type" value="Genomic_DNA"/>
</dbReference>
<sequence length="242" mass="26762">MKRMIQAELLKMRHSTMGKMTWLVPVAAVVLGYLISQVGLYAQQFTYNIWYGTFYPCLVPLICAMNMRCEIRLHYQTMLASPVFGAGQWAAKCAAVALRLLFSQVIFWALMSLLGIVFISSVPAVAGGAGMLVVWAVSLWQIPLYLMLSAKLGMIPTVMLGLLAAFFSFSVVEKGSFFLFPFSIADRLMCPILQIRPNGLLLEQGDTLLSASVFIPGMGMVIILLAAAAFGSIKWWMRREAV</sequence>
<reference evidence="2 3" key="1">
    <citation type="submission" date="2024-04" db="EMBL/GenBank/DDBJ databases">
        <title>Defined microbial consortia suppress multidrug-resistant proinflammatory Enterobacteriaceae via ecological control.</title>
        <authorList>
            <person name="Furuichi M."/>
            <person name="Kawaguchi T."/>
            <person name="Pust M."/>
            <person name="Yasuma K."/>
            <person name="Plichta D."/>
            <person name="Hasegawa N."/>
            <person name="Ohya T."/>
            <person name="Bhattarai S."/>
            <person name="Sasajima S."/>
            <person name="Aoto Y."/>
            <person name="Tuganbaev T."/>
            <person name="Yaginuma M."/>
            <person name="Ueda M."/>
            <person name="Okahashi N."/>
            <person name="Amafuji K."/>
            <person name="Kiridooshi Y."/>
            <person name="Sugita K."/>
            <person name="Strazar M."/>
            <person name="Skelly A."/>
            <person name="Suda W."/>
            <person name="Hattori M."/>
            <person name="Nakamoto N."/>
            <person name="Caballero S."/>
            <person name="Norman J."/>
            <person name="Olle B."/>
            <person name="Tanoue T."/>
            <person name="Arita M."/>
            <person name="Bucci V."/>
            <person name="Atarashi K."/>
            <person name="Xavier R."/>
            <person name="Honda K."/>
        </authorList>
    </citation>
    <scope>NUCLEOTIDE SEQUENCE [LARGE SCALE GENOMIC DNA]</scope>
    <source>
        <strain evidence="3">k34-0107-D12</strain>
    </source>
</reference>
<dbReference type="InterPro" id="IPR021205">
    <property type="entry name" value="Lanti_perm_SpaE/MutE/EpiE-like"/>
</dbReference>
<keyword evidence="1" id="KW-0472">Membrane</keyword>
<keyword evidence="3" id="KW-1185">Reference proteome</keyword>
<keyword evidence="1" id="KW-0812">Transmembrane</keyword>
<gene>
    <name evidence="2" type="ORF">K340107D12_16570</name>
</gene>
<dbReference type="RefSeq" id="WP_033143601.1">
    <property type="nucleotide sequence ID" value="NZ_AP031413.1"/>
</dbReference>
<accession>A0ABQ0BQP2</accession>
<feature type="transmembrane region" description="Helical" evidence="1">
    <location>
        <begin position="89"/>
        <end position="110"/>
    </location>
</feature>
<evidence type="ECO:0000313" key="2">
    <source>
        <dbReference type="EMBL" id="GAA6498841.1"/>
    </source>
</evidence>
<evidence type="ECO:0000256" key="1">
    <source>
        <dbReference type="SAM" id="Phobius"/>
    </source>
</evidence>
<name>A0ABQ0BQP2_9FIRM</name>
<feature type="transmembrane region" description="Helical" evidence="1">
    <location>
        <begin position="208"/>
        <end position="230"/>
    </location>
</feature>
<dbReference type="NCBIfam" id="TIGR03732">
    <property type="entry name" value="lanti_perm_MutE"/>
    <property type="match status" value="1"/>
</dbReference>
<proteinExistence type="predicted"/>
<dbReference type="Proteomes" id="UP001600941">
    <property type="component" value="Unassembled WGS sequence"/>
</dbReference>
<evidence type="ECO:0000313" key="3">
    <source>
        <dbReference type="Proteomes" id="UP001600941"/>
    </source>
</evidence>
<organism evidence="2 3">
    <name type="scientific">Blautia parvula</name>
    <dbReference type="NCBI Taxonomy" id="2877527"/>
    <lineage>
        <taxon>Bacteria</taxon>
        <taxon>Bacillati</taxon>
        <taxon>Bacillota</taxon>
        <taxon>Clostridia</taxon>
        <taxon>Lachnospirales</taxon>
        <taxon>Lachnospiraceae</taxon>
        <taxon>Blautia</taxon>
    </lineage>
</organism>
<protein>
    <submittedName>
        <fullName evidence="2">Lantibiotic immunity ABC transporter MutE/EpiE family permease subunit</fullName>
    </submittedName>
</protein>
<keyword evidence="1" id="KW-1133">Transmembrane helix</keyword>
<dbReference type="CDD" id="cd21807">
    <property type="entry name" value="ABC-2_lan_permease_MutE_EpiE-like"/>
    <property type="match status" value="1"/>
</dbReference>
<feature type="transmembrane region" description="Helical" evidence="1">
    <location>
        <begin position="152"/>
        <end position="172"/>
    </location>
</feature>
<comment type="caution">
    <text evidence="2">The sequence shown here is derived from an EMBL/GenBank/DDBJ whole genome shotgun (WGS) entry which is preliminary data.</text>
</comment>